<reference evidence="1" key="1">
    <citation type="submission" date="2019-09" db="EMBL/GenBank/DDBJ databases">
        <title>Characterisation of the sponge microbiome using genome-centric metagenomics.</title>
        <authorList>
            <person name="Engelberts J.P."/>
            <person name="Robbins S.J."/>
            <person name="De Goeij J.M."/>
            <person name="Aranda M."/>
            <person name="Bell S.C."/>
            <person name="Webster N.S."/>
        </authorList>
    </citation>
    <scope>NUCLEOTIDE SEQUENCE</scope>
    <source>
        <strain evidence="1">SB0675_bin_29</strain>
    </source>
</reference>
<name>A0A6B1G6Q8_9CHLR</name>
<dbReference type="GO" id="GO:0006974">
    <property type="term" value="P:DNA damage response"/>
    <property type="evidence" value="ECO:0007669"/>
    <property type="project" value="TreeGrafter"/>
</dbReference>
<dbReference type="PANTHER" id="PTHR34387:SF2">
    <property type="entry name" value="SLR1258 PROTEIN"/>
    <property type="match status" value="1"/>
</dbReference>
<comment type="caution">
    <text evidence="1">The sequence shown here is derived from an EMBL/GenBank/DDBJ whole genome shotgun (WGS) entry which is preliminary data.</text>
</comment>
<evidence type="ECO:0000313" key="1">
    <source>
        <dbReference type="EMBL" id="MYH63036.1"/>
    </source>
</evidence>
<dbReference type="Gene3D" id="3.30.70.2970">
    <property type="entry name" value="Protein of unknown function (DUF541), domain 2"/>
    <property type="match status" value="1"/>
</dbReference>
<accession>A0A6B1G6Q8</accession>
<proteinExistence type="predicted"/>
<protein>
    <submittedName>
        <fullName evidence="1">DUF541 domain-containing protein</fullName>
    </submittedName>
</protein>
<dbReference type="PANTHER" id="PTHR34387">
    <property type="entry name" value="SLR1258 PROTEIN"/>
    <property type="match status" value="1"/>
</dbReference>
<dbReference type="EMBL" id="VYDA01000537">
    <property type="protein sequence ID" value="MYH63036.1"/>
    <property type="molecule type" value="Genomic_DNA"/>
</dbReference>
<dbReference type="Pfam" id="PF04402">
    <property type="entry name" value="SIMPL"/>
    <property type="match status" value="1"/>
</dbReference>
<organism evidence="1">
    <name type="scientific">Caldilineaceae bacterium SB0675_bin_29</name>
    <dbReference type="NCBI Taxonomy" id="2605266"/>
    <lineage>
        <taxon>Bacteria</taxon>
        <taxon>Bacillati</taxon>
        <taxon>Chloroflexota</taxon>
        <taxon>Caldilineae</taxon>
        <taxon>Caldilineales</taxon>
        <taxon>Caldilineaceae</taxon>
    </lineage>
</organism>
<dbReference type="InterPro" id="IPR052022">
    <property type="entry name" value="26kDa_periplasmic_antigen"/>
</dbReference>
<dbReference type="AlphaFoldDB" id="A0A6B1G6Q8"/>
<gene>
    <name evidence="1" type="ORF">F4148_15195</name>
</gene>
<dbReference type="InterPro" id="IPR007497">
    <property type="entry name" value="SIMPL/DUF541"/>
</dbReference>
<sequence length="197" mass="20516">MPYTNPFRMAVDIGMMLAFALTALFVLLPGTQPLLTDAAFLTSTGTAPPASMASHAETAAGKGAVSIEPHVATAAIGVEVLSPTVKEASSAAQAVMTDVWAALVAQNVDESDIRISHLNIFAERLGPDGLLNENQSRYHASNTLHITIRDLDSIDAVLDAAIAAGANNIYSVDFSLPDPAAVESETHAGAGPRPRQN</sequence>